<dbReference type="Proteomes" id="UP000502041">
    <property type="component" value="Chromosome"/>
</dbReference>
<dbReference type="Gene3D" id="1.10.287.1260">
    <property type="match status" value="1"/>
</dbReference>
<evidence type="ECO:0000313" key="11">
    <source>
        <dbReference type="EMBL" id="QJC55920.1"/>
    </source>
</evidence>
<keyword evidence="3" id="KW-1003">Cell membrane</keyword>
<dbReference type="KEGG" id="pvac:HC248_01204"/>
<dbReference type="InterPro" id="IPR011014">
    <property type="entry name" value="MscS_channel_TM-2"/>
</dbReference>
<dbReference type="EMBL" id="CP051461">
    <property type="protein sequence ID" value="QJC55920.1"/>
    <property type="molecule type" value="Genomic_DNA"/>
</dbReference>
<comment type="similarity">
    <text evidence="2">Belongs to the MscS (TC 1.A.23) family.</text>
</comment>
<feature type="domain" description="Mechanosensitive ion channel MscS C-terminal" evidence="9">
    <location>
        <begin position="257"/>
        <end position="340"/>
    </location>
</feature>
<dbReference type="InterPro" id="IPR010920">
    <property type="entry name" value="LSM_dom_sf"/>
</dbReference>
<dbReference type="GO" id="GO:0008381">
    <property type="term" value="F:mechanosensitive monoatomic ion channel activity"/>
    <property type="evidence" value="ECO:0007669"/>
    <property type="project" value="UniProtKB-ARBA"/>
</dbReference>
<dbReference type="InterPro" id="IPR023408">
    <property type="entry name" value="MscS_beta-dom_sf"/>
</dbReference>
<dbReference type="AlphaFoldDB" id="A0A6H2H7V9"/>
<dbReference type="InterPro" id="IPR049278">
    <property type="entry name" value="MS_channel_C"/>
</dbReference>
<evidence type="ECO:0000256" key="6">
    <source>
        <dbReference type="ARBA" id="ARBA00023136"/>
    </source>
</evidence>
<feature type="domain" description="Mechanosensitive ion channel MscS" evidence="8">
    <location>
        <begin position="184"/>
        <end position="250"/>
    </location>
</feature>
<feature type="transmembrane region" description="Helical" evidence="7">
    <location>
        <begin position="140"/>
        <end position="162"/>
    </location>
</feature>
<dbReference type="InterPro" id="IPR011066">
    <property type="entry name" value="MscS_channel_C_sf"/>
</dbReference>
<dbReference type="PANTHER" id="PTHR30566:SF25">
    <property type="entry name" value="INNER MEMBRANE PROTEIN"/>
    <property type="match status" value="1"/>
</dbReference>
<protein>
    <submittedName>
        <fullName evidence="11">Low conductance mechanosensitive channel YnaI</fullName>
    </submittedName>
</protein>
<dbReference type="RefSeq" id="WP_168921708.1">
    <property type="nucleotide sequence ID" value="NZ_CP051461.1"/>
</dbReference>
<proteinExistence type="inferred from homology"/>
<dbReference type="Gene3D" id="2.30.30.60">
    <property type="match status" value="1"/>
</dbReference>
<keyword evidence="6 7" id="KW-0472">Membrane</keyword>
<feature type="transmembrane region" description="Helical" evidence="7">
    <location>
        <begin position="98"/>
        <end position="119"/>
    </location>
</feature>
<dbReference type="SUPFAM" id="SSF50182">
    <property type="entry name" value="Sm-like ribonucleoproteins"/>
    <property type="match status" value="1"/>
</dbReference>
<dbReference type="PANTHER" id="PTHR30566">
    <property type="entry name" value="YNAI-RELATED MECHANOSENSITIVE ION CHANNEL"/>
    <property type="match status" value="1"/>
</dbReference>
<evidence type="ECO:0000256" key="2">
    <source>
        <dbReference type="ARBA" id="ARBA00008017"/>
    </source>
</evidence>
<dbReference type="Pfam" id="PF21088">
    <property type="entry name" value="MS_channel_1st"/>
    <property type="match status" value="1"/>
</dbReference>
<dbReference type="InterPro" id="IPR049142">
    <property type="entry name" value="MS_channel_1st"/>
</dbReference>
<evidence type="ECO:0000259" key="8">
    <source>
        <dbReference type="Pfam" id="PF00924"/>
    </source>
</evidence>
<feature type="transmembrane region" description="Helical" evidence="7">
    <location>
        <begin position="168"/>
        <end position="191"/>
    </location>
</feature>
<dbReference type="SUPFAM" id="SSF82689">
    <property type="entry name" value="Mechanosensitive channel protein MscS (YggB), C-terminal domain"/>
    <property type="match status" value="1"/>
</dbReference>
<evidence type="ECO:0000256" key="5">
    <source>
        <dbReference type="ARBA" id="ARBA00022989"/>
    </source>
</evidence>
<evidence type="ECO:0000256" key="1">
    <source>
        <dbReference type="ARBA" id="ARBA00004651"/>
    </source>
</evidence>
<comment type="subcellular location">
    <subcellularLocation>
        <location evidence="1">Cell membrane</location>
        <topology evidence="1">Multi-pass membrane protein</topology>
    </subcellularLocation>
</comment>
<keyword evidence="12" id="KW-1185">Reference proteome</keyword>
<dbReference type="SUPFAM" id="SSF82861">
    <property type="entry name" value="Mechanosensitive channel protein MscS (YggB), transmembrane region"/>
    <property type="match status" value="1"/>
</dbReference>
<keyword evidence="5 7" id="KW-1133">Transmembrane helix</keyword>
<evidence type="ECO:0000256" key="3">
    <source>
        <dbReference type="ARBA" id="ARBA00022475"/>
    </source>
</evidence>
<evidence type="ECO:0000256" key="7">
    <source>
        <dbReference type="SAM" id="Phobius"/>
    </source>
</evidence>
<feature type="transmembrane region" description="Helical" evidence="7">
    <location>
        <begin position="20"/>
        <end position="39"/>
    </location>
</feature>
<reference evidence="11 12" key="1">
    <citation type="submission" date="2020-04" db="EMBL/GenBank/DDBJ databases">
        <title>Complete genome of a Psychrophilic, Marine, Gas Vacuolate Bacterium Polaromonas vacuolata KCTC 22033T.</title>
        <authorList>
            <person name="Hwang K."/>
            <person name="Kim K.M."/>
        </authorList>
    </citation>
    <scope>NUCLEOTIDE SEQUENCE [LARGE SCALE GENOMIC DNA]</scope>
    <source>
        <strain evidence="11 12">KCTC 22033</strain>
    </source>
</reference>
<gene>
    <name evidence="11" type="primary">ynaI</name>
    <name evidence="11" type="ORF">HC248_01204</name>
</gene>
<dbReference type="Pfam" id="PF00924">
    <property type="entry name" value="MS_channel_2nd"/>
    <property type="match status" value="1"/>
</dbReference>
<keyword evidence="4 7" id="KW-0812">Transmembrane</keyword>
<dbReference type="InterPro" id="IPR006685">
    <property type="entry name" value="MscS_channel_2nd"/>
</dbReference>
<evidence type="ECO:0000256" key="4">
    <source>
        <dbReference type="ARBA" id="ARBA00022692"/>
    </source>
</evidence>
<accession>A0A6H2H7V9</accession>
<evidence type="ECO:0000259" key="10">
    <source>
        <dbReference type="Pfam" id="PF21088"/>
    </source>
</evidence>
<dbReference type="Gene3D" id="3.30.70.100">
    <property type="match status" value="1"/>
</dbReference>
<evidence type="ECO:0000259" key="9">
    <source>
        <dbReference type="Pfam" id="PF21082"/>
    </source>
</evidence>
<feature type="domain" description="Mechanosensitive ion channel transmembrane helices 2/3" evidence="10">
    <location>
        <begin position="143"/>
        <end position="183"/>
    </location>
</feature>
<evidence type="ECO:0000313" key="12">
    <source>
        <dbReference type="Proteomes" id="UP000502041"/>
    </source>
</evidence>
<organism evidence="11 12">
    <name type="scientific">Polaromonas vacuolata</name>
    <dbReference type="NCBI Taxonomy" id="37448"/>
    <lineage>
        <taxon>Bacteria</taxon>
        <taxon>Pseudomonadati</taxon>
        <taxon>Pseudomonadota</taxon>
        <taxon>Betaproteobacteria</taxon>
        <taxon>Burkholderiales</taxon>
        <taxon>Comamonadaceae</taxon>
        <taxon>Polaromonas</taxon>
    </lineage>
</organism>
<dbReference type="Pfam" id="PF21082">
    <property type="entry name" value="MS_channel_3rd"/>
    <property type="match status" value="1"/>
</dbReference>
<sequence length="368" mass="40739">MFEQMLEFLNQPIAGNAFFVWVKALLWVVLAVGLMRVVVPKVVAKLEVFALKTSSNWDDAAVNALVATRWRLIALMALGPASNELELIPIVERWSHGLALVALFIQIGLWIASFLDTWIRSARKQGLEIDPSATSALSMLSFIARAALWSILLMVLLSNFGFDVNTLVAGFGIGGIAIGLAVQNILGDLFASLSIVLDKPFQVGDFIIIDEYCGTVDNIGLKATRIRSLSGEMLVFSNADLTKARLRNYKSMEERRIVFNFSVTYATTTDQLEALPVILKTITESVDSVRFDRAHLKGFSPSGLDFELVYWMTTPDYNLYMDAQQIINLALLRKLSDDGVQLAVPIRSLVLDKDSKQPLAMHVLAPEV</sequence>
<name>A0A6H2H7V9_9BURK</name>
<dbReference type="GO" id="GO:0005886">
    <property type="term" value="C:plasma membrane"/>
    <property type="evidence" value="ECO:0007669"/>
    <property type="project" value="UniProtKB-SubCell"/>
</dbReference>